<dbReference type="AlphaFoldDB" id="A0AAD6ZCB2"/>
<proteinExistence type="predicted"/>
<organism evidence="1 2">
    <name type="scientific">Mycena albidolilacea</name>
    <dbReference type="NCBI Taxonomy" id="1033008"/>
    <lineage>
        <taxon>Eukaryota</taxon>
        <taxon>Fungi</taxon>
        <taxon>Dikarya</taxon>
        <taxon>Basidiomycota</taxon>
        <taxon>Agaricomycotina</taxon>
        <taxon>Agaricomycetes</taxon>
        <taxon>Agaricomycetidae</taxon>
        <taxon>Agaricales</taxon>
        <taxon>Marasmiineae</taxon>
        <taxon>Mycenaceae</taxon>
        <taxon>Mycena</taxon>
    </lineage>
</organism>
<keyword evidence="2" id="KW-1185">Reference proteome</keyword>
<protein>
    <submittedName>
        <fullName evidence="1">Uncharacterized protein</fullName>
    </submittedName>
</protein>
<evidence type="ECO:0000313" key="2">
    <source>
        <dbReference type="Proteomes" id="UP001218218"/>
    </source>
</evidence>
<dbReference type="Proteomes" id="UP001218218">
    <property type="component" value="Unassembled WGS sequence"/>
</dbReference>
<reference evidence="1" key="1">
    <citation type="submission" date="2023-03" db="EMBL/GenBank/DDBJ databases">
        <title>Massive genome expansion in bonnet fungi (Mycena s.s.) driven by repeated elements and novel gene families across ecological guilds.</title>
        <authorList>
            <consortium name="Lawrence Berkeley National Laboratory"/>
            <person name="Harder C.B."/>
            <person name="Miyauchi S."/>
            <person name="Viragh M."/>
            <person name="Kuo A."/>
            <person name="Thoen E."/>
            <person name="Andreopoulos B."/>
            <person name="Lu D."/>
            <person name="Skrede I."/>
            <person name="Drula E."/>
            <person name="Henrissat B."/>
            <person name="Morin E."/>
            <person name="Kohler A."/>
            <person name="Barry K."/>
            <person name="LaButti K."/>
            <person name="Morin E."/>
            <person name="Salamov A."/>
            <person name="Lipzen A."/>
            <person name="Mereny Z."/>
            <person name="Hegedus B."/>
            <person name="Baldrian P."/>
            <person name="Stursova M."/>
            <person name="Weitz H."/>
            <person name="Taylor A."/>
            <person name="Grigoriev I.V."/>
            <person name="Nagy L.G."/>
            <person name="Martin F."/>
            <person name="Kauserud H."/>
        </authorList>
    </citation>
    <scope>NUCLEOTIDE SEQUENCE</scope>
    <source>
        <strain evidence="1">CBHHK002</strain>
    </source>
</reference>
<dbReference type="EMBL" id="JARIHO010000060">
    <property type="protein sequence ID" value="KAJ7315734.1"/>
    <property type="molecule type" value="Genomic_DNA"/>
</dbReference>
<accession>A0AAD6ZCB2</accession>
<gene>
    <name evidence="1" type="ORF">DFH08DRAFT_820309</name>
</gene>
<name>A0AAD6ZCB2_9AGAR</name>
<sequence>MSAVSQAESGPAKPAANRYFEEATRLGFFLQFNIRIPGWFWNASGYEGLQEFHQAKGFDPDTQDLVLDKHYPLYRLVSKANRAEDWDADESNYTQTSIDKMDLRFAQGISPGNYKTAGGD</sequence>
<evidence type="ECO:0000313" key="1">
    <source>
        <dbReference type="EMBL" id="KAJ7315734.1"/>
    </source>
</evidence>
<comment type="caution">
    <text evidence="1">The sequence shown here is derived from an EMBL/GenBank/DDBJ whole genome shotgun (WGS) entry which is preliminary data.</text>
</comment>